<dbReference type="Proteomes" id="UP000661163">
    <property type="component" value="Unassembled WGS sequence"/>
</dbReference>
<dbReference type="AlphaFoldDB" id="A0AAE4YRR1"/>
<name>A0AAE4YRR1_9HYPH</name>
<dbReference type="PANTHER" id="PTHR35149">
    <property type="entry name" value="SLL5132 PROTEIN"/>
    <property type="match status" value="1"/>
</dbReference>
<dbReference type="EMBL" id="WUFC01000017">
    <property type="protein sequence ID" value="NEI50075.1"/>
    <property type="molecule type" value="Genomic_DNA"/>
</dbReference>
<comment type="caution">
    <text evidence="3">The sequence shown here is derived from an EMBL/GenBank/DDBJ whole genome shotgun (WGS) entry which is preliminary data.</text>
</comment>
<dbReference type="InterPro" id="IPR011089">
    <property type="entry name" value="GmrSD_C"/>
</dbReference>
<evidence type="ECO:0000259" key="1">
    <source>
        <dbReference type="Pfam" id="PF03235"/>
    </source>
</evidence>
<evidence type="ECO:0000259" key="2">
    <source>
        <dbReference type="Pfam" id="PF07510"/>
    </source>
</evidence>
<organism evidence="3 4">
    <name type="scientific">Rhizobium ruizarguesonis</name>
    <dbReference type="NCBI Taxonomy" id="2081791"/>
    <lineage>
        <taxon>Bacteria</taxon>
        <taxon>Pseudomonadati</taxon>
        <taxon>Pseudomonadota</taxon>
        <taxon>Alphaproteobacteria</taxon>
        <taxon>Hyphomicrobiales</taxon>
        <taxon>Rhizobiaceae</taxon>
        <taxon>Rhizobium/Agrobacterium group</taxon>
        <taxon>Rhizobium</taxon>
    </lineage>
</organism>
<dbReference type="PANTHER" id="PTHR35149:SF1">
    <property type="entry name" value="DUF5655 DOMAIN-CONTAINING PROTEIN"/>
    <property type="match status" value="1"/>
</dbReference>
<feature type="domain" description="GmrSD restriction endonucleases N-terminal" evidence="1">
    <location>
        <begin position="11"/>
        <end position="225"/>
    </location>
</feature>
<accession>A0AAE4YRR1</accession>
<evidence type="ECO:0000313" key="4">
    <source>
        <dbReference type="Proteomes" id="UP000661163"/>
    </source>
</evidence>
<proteinExistence type="predicted"/>
<feature type="domain" description="GmrSD restriction endonucleases C-terminal" evidence="2">
    <location>
        <begin position="417"/>
        <end position="543"/>
    </location>
</feature>
<evidence type="ECO:0000313" key="3">
    <source>
        <dbReference type="EMBL" id="NEI50075.1"/>
    </source>
</evidence>
<sequence length="557" mass="63615">MLLNPLHLSVAKLFESRLFRIPDYQRAYSWQKKQRDDLFGDIDEAYRSGREHFMATVVALARETRSIAADEFRAVELVDGQQRITTIVVLLKAIEKALQETGDQSRPKRDLGDLLVKGDDHSLVLLQTNHDSSNVFTTYLRKGKLDEDAIATASDQNLIDAARECEAFVAGWAEKGKLIELLATVKNRLSMIYHELGDEATVYRVFEVLNSRGLDVRWIDKTKSQMMSSIFEFVEHGARADGLNEMREIWKDIYRKLGMKLALGNEALRFAGTFSLPDRPNRVLGEEEASIALLHRAGKEISTIVGSAEWLRRVVRLVHELNSDVRRAAVTKIAQARFLAIAIMLREFNTVAKEELLGEWEKVTFRIFALGGADTRMKVGEYVRLAHDVLAKELEPNEILRRTKALGASYEVNHLLDAENYWDNCYEGWTEELRYLLFRYDEHLAEKAGEKINALQWNKIWTADPSKSIEHIVPQSQEPAFKHHLGNLAMLPPGMNSSLQADPPEDKADAYLECGIRGTMLIARTIKRENGWTEVDVKNRAADIEQFVRSEWTDWTE</sequence>
<dbReference type="Pfam" id="PF07510">
    <property type="entry name" value="GmrSD_C"/>
    <property type="match status" value="1"/>
</dbReference>
<gene>
    <name evidence="3" type="ORF">GR217_20485</name>
</gene>
<reference evidence="3 4" key="1">
    <citation type="submission" date="2019-12" db="EMBL/GenBank/DDBJ databases">
        <title>Rhizobium genotypes associated with high levels of biological nitrogen fixation by grain legumes in a temperate-maritime cropping system.</title>
        <authorList>
            <person name="Maluk M."/>
            <person name="Francesc Ferrando Molina F."/>
            <person name="Lopez Del Egido L."/>
            <person name="Lafos M."/>
            <person name="Langarica-Fuentes A."/>
            <person name="Gebre Yohannes G."/>
            <person name="Young M.W."/>
            <person name="Martin P."/>
            <person name="Gantlett R."/>
            <person name="Kenicer G."/>
            <person name="Hawes C."/>
            <person name="Begg G.S."/>
            <person name="Quilliam R.S."/>
            <person name="Squire G.R."/>
            <person name="Poole P.S."/>
            <person name="Young P.W."/>
            <person name="Iannetta P.M."/>
            <person name="James E.K."/>
        </authorList>
    </citation>
    <scope>NUCLEOTIDE SEQUENCE [LARGE SCALE GENOMIC DNA]</scope>
    <source>
        <strain evidence="3 4">JHI985</strain>
    </source>
</reference>
<dbReference type="InterPro" id="IPR004919">
    <property type="entry name" value="GmrSD_N"/>
</dbReference>
<dbReference type="Pfam" id="PF03235">
    <property type="entry name" value="GmrSD_N"/>
    <property type="match status" value="1"/>
</dbReference>
<protein>
    <submittedName>
        <fullName evidence="3">DUF262 domain-containing protein</fullName>
    </submittedName>
</protein>